<dbReference type="InterPro" id="IPR036866">
    <property type="entry name" value="RibonucZ/Hydroxyglut_hydro"/>
</dbReference>
<name>A0A1J5DZ83_9BACT</name>
<proteinExistence type="predicted"/>
<comment type="caution">
    <text evidence="2">The sequence shown here is derived from an EMBL/GenBank/DDBJ whole genome shotgun (WGS) entry which is preliminary data.</text>
</comment>
<dbReference type="PANTHER" id="PTHR42663:SF6">
    <property type="entry name" value="HYDROLASE C777.06C-RELATED"/>
    <property type="match status" value="1"/>
</dbReference>
<sequence>MRYNHRAGASLAPTDCNHLSSYIKFLGTAGTRFVVTKQIRASGGIWLFLNGVHLHLDPGPGALVKSIQSHLNPQDLSAIILSHRHLDHSNDVNIMIEAMTNGGTLRKGTLFCPQDALDRNPIVFEYIRHYIENIEILQEGVRYKIGELEFDVPVKNIHGSVQTYGMRFFSSEGTIGYVGDTRFFDGLINAYQGVKVLIINTTAENKMPDRYHMCVEEAITLIKGVSPELAILTHFGTSMINAHPDVMAEKISEATGINTVAGMDGMVYSISS</sequence>
<evidence type="ECO:0000259" key="1">
    <source>
        <dbReference type="Pfam" id="PF12706"/>
    </source>
</evidence>
<accession>A0A1J5DZ83</accession>
<dbReference type="Proteomes" id="UP000183085">
    <property type="component" value="Unassembled WGS sequence"/>
</dbReference>
<reference evidence="2 3" key="1">
    <citation type="journal article" date="2016" name="Environ. Microbiol.">
        <title>Genomic resolution of a cold subsurface aquifer community provides metabolic insights for novel microbes adapted to high CO concentrations.</title>
        <authorList>
            <person name="Probst A.J."/>
            <person name="Castelle C.J."/>
            <person name="Singh A."/>
            <person name="Brown C.T."/>
            <person name="Anantharaman K."/>
            <person name="Sharon I."/>
            <person name="Hug L.A."/>
            <person name="Burstein D."/>
            <person name="Emerson J.B."/>
            <person name="Thomas B.C."/>
            <person name="Banfield J.F."/>
        </authorList>
    </citation>
    <scope>NUCLEOTIDE SEQUENCE [LARGE SCALE GENOMIC DNA]</scope>
    <source>
        <strain evidence="2">CG2_30_40_21</strain>
    </source>
</reference>
<dbReference type="AlphaFoldDB" id="A0A1J5DZ83"/>
<dbReference type="CDD" id="cd07741">
    <property type="entry name" value="metallo-hydrolase-like_MBL-fold"/>
    <property type="match status" value="1"/>
</dbReference>
<evidence type="ECO:0000313" key="3">
    <source>
        <dbReference type="Proteomes" id="UP000183085"/>
    </source>
</evidence>
<dbReference type="EMBL" id="MNYI01000084">
    <property type="protein sequence ID" value="OIP41397.1"/>
    <property type="molecule type" value="Genomic_DNA"/>
</dbReference>
<protein>
    <recommendedName>
        <fullName evidence="1">Metallo-beta-lactamase domain-containing protein</fullName>
    </recommendedName>
</protein>
<dbReference type="SUPFAM" id="SSF56281">
    <property type="entry name" value="Metallo-hydrolase/oxidoreductase"/>
    <property type="match status" value="1"/>
</dbReference>
<dbReference type="Gene3D" id="3.60.15.10">
    <property type="entry name" value="Ribonuclease Z/Hydroxyacylglutathione hydrolase-like"/>
    <property type="match status" value="1"/>
</dbReference>
<organism evidence="2 3">
    <name type="scientific">Candidatus Desantisbacteria bacterium CG2_30_40_21</name>
    <dbReference type="NCBI Taxonomy" id="1817895"/>
    <lineage>
        <taxon>Bacteria</taxon>
        <taxon>Candidatus Desantisiibacteriota</taxon>
    </lineage>
</organism>
<dbReference type="Pfam" id="PF12706">
    <property type="entry name" value="Lactamase_B_2"/>
    <property type="match status" value="1"/>
</dbReference>
<evidence type="ECO:0000313" key="2">
    <source>
        <dbReference type="EMBL" id="OIP41397.1"/>
    </source>
</evidence>
<dbReference type="InterPro" id="IPR001279">
    <property type="entry name" value="Metallo-B-lactamas"/>
</dbReference>
<dbReference type="PANTHER" id="PTHR42663">
    <property type="entry name" value="HYDROLASE C777.06C-RELATED-RELATED"/>
    <property type="match status" value="1"/>
</dbReference>
<gene>
    <name evidence="2" type="ORF">AUJ95_03425</name>
</gene>
<feature type="domain" description="Metallo-beta-lactamase" evidence="1">
    <location>
        <begin position="55"/>
        <end position="235"/>
    </location>
</feature>
<dbReference type="STRING" id="1817895.AUJ95_03425"/>